<dbReference type="PANTHER" id="PTHR43464:SF19">
    <property type="entry name" value="UBIQUINONE BIOSYNTHESIS O-METHYLTRANSFERASE, MITOCHONDRIAL"/>
    <property type="match status" value="1"/>
</dbReference>
<proteinExistence type="predicted"/>
<comment type="caution">
    <text evidence="4">The sequence shown here is derived from an EMBL/GenBank/DDBJ whole genome shotgun (WGS) entry which is preliminary data.</text>
</comment>
<dbReference type="GO" id="GO:0032259">
    <property type="term" value="P:methylation"/>
    <property type="evidence" value="ECO:0007669"/>
    <property type="project" value="UniProtKB-KW"/>
</dbReference>
<accession>A0ABV9RYD4</accession>
<dbReference type="Proteomes" id="UP001595859">
    <property type="component" value="Unassembled WGS sequence"/>
</dbReference>
<keyword evidence="5" id="KW-1185">Reference proteome</keyword>
<sequence length="218" mass="24718">MQVLGRYVRSGQSVLDYACGIGFLSAHLLRSFHVDVWATDEGEHAIELTQRRNGGQLRFRTATTVDTLLAQGTRFDRVVAVELVEHLDDDQLELFFDRVSRLLVPSGLLVVTTPNGEQLDRKMILCPNCNQTFHRWQHVRSVSSSTLAQLAAEHGFRLHESRETSFARRGPLGYLLRRHPCLVPARAMHRPHLVGVLARSGSGVRTRCRPHRPRRFAP</sequence>
<gene>
    <name evidence="4" type="ORF">ACFPCV_08670</name>
</gene>
<evidence type="ECO:0000256" key="2">
    <source>
        <dbReference type="ARBA" id="ARBA00022679"/>
    </source>
</evidence>
<evidence type="ECO:0000256" key="1">
    <source>
        <dbReference type="ARBA" id="ARBA00022603"/>
    </source>
</evidence>
<dbReference type="GO" id="GO:0102208">
    <property type="term" value="F:2-polyprenyl-6-hydroxyphenol methylase activity"/>
    <property type="evidence" value="ECO:0007669"/>
    <property type="project" value="UniProtKB-EC"/>
</dbReference>
<dbReference type="SUPFAM" id="SSF53335">
    <property type="entry name" value="S-adenosyl-L-methionine-dependent methyltransferases"/>
    <property type="match status" value="1"/>
</dbReference>
<name>A0ABV9RYD4_9PSEU</name>
<keyword evidence="3" id="KW-0949">S-adenosyl-L-methionine</keyword>
<protein>
    <submittedName>
        <fullName evidence="4">Class I SAM-dependent methyltransferase</fullName>
        <ecNumber evidence="4">2.1.1.222</ecNumber>
        <ecNumber evidence="4">2.1.1.64</ecNumber>
    </submittedName>
</protein>
<dbReference type="GO" id="GO:0061542">
    <property type="term" value="F:3-demethylubiquinol 3-O-methyltransferase activity"/>
    <property type="evidence" value="ECO:0007669"/>
    <property type="project" value="UniProtKB-EC"/>
</dbReference>
<evidence type="ECO:0000313" key="5">
    <source>
        <dbReference type="Proteomes" id="UP001595859"/>
    </source>
</evidence>
<dbReference type="CDD" id="cd02440">
    <property type="entry name" value="AdoMet_MTases"/>
    <property type="match status" value="1"/>
</dbReference>
<keyword evidence="1 4" id="KW-0489">Methyltransferase</keyword>
<dbReference type="PANTHER" id="PTHR43464">
    <property type="entry name" value="METHYLTRANSFERASE"/>
    <property type="match status" value="1"/>
</dbReference>
<dbReference type="InterPro" id="IPR029063">
    <property type="entry name" value="SAM-dependent_MTases_sf"/>
</dbReference>
<evidence type="ECO:0000313" key="4">
    <source>
        <dbReference type="EMBL" id="MFC4853578.1"/>
    </source>
</evidence>
<organism evidence="4 5">
    <name type="scientific">Actinophytocola glycyrrhizae</name>
    <dbReference type="NCBI Taxonomy" id="2044873"/>
    <lineage>
        <taxon>Bacteria</taxon>
        <taxon>Bacillati</taxon>
        <taxon>Actinomycetota</taxon>
        <taxon>Actinomycetes</taxon>
        <taxon>Pseudonocardiales</taxon>
        <taxon>Pseudonocardiaceae</taxon>
    </lineage>
</organism>
<dbReference type="EMBL" id="JBHSIS010000003">
    <property type="protein sequence ID" value="MFC4853578.1"/>
    <property type="molecule type" value="Genomic_DNA"/>
</dbReference>
<dbReference type="EC" id="2.1.1.222" evidence="4"/>
<reference evidence="5" key="1">
    <citation type="journal article" date="2019" name="Int. J. Syst. Evol. Microbiol.">
        <title>The Global Catalogue of Microorganisms (GCM) 10K type strain sequencing project: providing services to taxonomists for standard genome sequencing and annotation.</title>
        <authorList>
            <consortium name="The Broad Institute Genomics Platform"/>
            <consortium name="The Broad Institute Genome Sequencing Center for Infectious Disease"/>
            <person name="Wu L."/>
            <person name="Ma J."/>
        </authorList>
    </citation>
    <scope>NUCLEOTIDE SEQUENCE [LARGE SCALE GENOMIC DNA]</scope>
    <source>
        <strain evidence="5">ZS-22-S1</strain>
    </source>
</reference>
<dbReference type="EC" id="2.1.1.64" evidence="4"/>
<evidence type="ECO:0000256" key="3">
    <source>
        <dbReference type="ARBA" id="ARBA00022691"/>
    </source>
</evidence>
<dbReference type="RefSeq" id="WP_378055739.1">
    <property type="nucleotide sequence ID" value="NZ_JBHSIS010000003.1"/>
</dbReference>
<dbReference type="Gene3D" id="3.40.50.150">
    <property type="entry name" value="Vaccinia Virus protein VP39"/>
    <property type="match status" value="1"/>
</dbReference>
<keyword evidence="2 4" id="KW-0808">Transferase</keyword>
<dbReference type="Pfam" id="PF13489">
    <property type="entry name" value="Methyltransf_23"/>
    <property type="match status" value="1"/>
</dbReference>